<dbReference type="FunCoup" id="D7G6W7">
    <property type="interactions" value="179"/>
</dbReference>
<evidence type="ECO:0000256" key="4">
    <source>
        <dbReference type="ARBA" id="ARBA00022490"/>
    </source>
</evidence>
<proteinExistence type="inferred from homology"/>
<dbReference type="InterPro" id="IPR038069">
    <property type="entry name" value="Pelota/DOM34_N"/>
</dbReference>
<dbReference type="EMBL" id="FN649727">
    <property type="protein sequence ID" value="CBJ25660.1"/>
    <property type="molecule type" value="Genomic_DNA"/>
</dbReference>
<evidence type="ECO:0000256" key="3">
    <source>
        <dbReference type="ARBA" id="ARBA00009504"/>
    </source>
</evidence>
<dbReference type="PANTHER" id="PTHR10853:SF0">
    <property type="entry name" value="PROTEIN PELOTA HOMOLOG"/>
    <property type="match status" value="1"/>
</dbReference>
<dbReference type="SUPFAM" id="SSF159065">
    <property type="entry name" value="Dom34/Pelota N-terminal domain-like"/>
    <property type="match status" value="1"/>
</dbReference>
<dbReference type="FunFam" id="3.30.1330.30:FF:000008">
    <property type="entry name" value="Protein pelota homolog"/>
    <property type="match status" value="1"/>
</dbReference>
<evidence type="ECO:0000313" key="8">
    <source>
        <dbReference type="EMBL" id="CBJ25660.1"/>
    </source>
</evidence>
<dbReference type="Gene3D" id="3.30.1330.30">
    <property type="match status" value="1"/>
</dbReference>
<dbReference type="Gene3D" id="3.30.420.60">
    <property type="entry name" value="eRF1 domain 2"/>
    <property type="match status" value="1"/>
</dbReference>
<comment type="similarity">
    <text evidence="3 6">Belongs to the eukaryotic release factor 1 family. Pelota subfamily.</text>
</comment>
<dbReference type="EMBL" id="FN649035">
    <property type="protein sequence ID" value="CBJ25660.1"/>
    <property type="molecule type" value="Genomic_DNA"/>
</dbReference>
<comment type="subcellular location">
    <subcellularLocation>
        <location evidence="2 6">Cytoplasm</location>
    </subcellularLocation>
</comment>
<accession>D7G6W7</accession>
<dbReference type="InterPro" id="IPR004405">
    <property type="entry name" value="TF_pelota"/>
</dbReference>
<dbReference type="Pfam" id="PF03464">
    <property type="entry name" value="eRF1_2"/>
    <property type="match status" value="1"/>
</dbReference>
<name>D7G6W7_ECTSI</name>
<dbReference type="STRING" id="2880.D7G6W7"/>
<protein>
    <recommendedName>
        <fullName evidence="6">Protein pelota homolog</fullName>
    </recommendedName>
</protein>
<dbReference type="GO" id="GO:0005737">
    <property type="term" value="C:cytoplasm"/>
    <property type="evidence" value="ECO:0007669"/>
    <property type="project" value="UniProtKB-SubCell"/>
</dbReference>
<gene>
    <name evidence="8" type="ORF">Esi_0008_0064</name>
</gene>
<dbReference type="SUPFAM" id="SSF55315">
    <property type="entry name" value="L30e-like"/>
    <property type="match status" value="1"/>
</dbReference>
<dbReference type="Gene3D" id="2.30.30.870">
    <property type="entry name" value="Pelota, domain A"/>
    <property type="match status" value="1"/>
</dbReference>
<evidence type="ECO:0000256" key="1">
    <source>
        <dbReference type="ARBA" id="ARBA00001968"/>
    </source>
</evidence>
<dbReference type="Proteomes" id="UP000002630">
    <property type="component" value="Linkage Group LG02"/>
</dbReference>
<reference evidence="8 9" key="1">
    <citation type="journal article" date="2010" name="Nature">
        <title>The Ectocarpus genome and the independent evolution of multicellularity in brown algae.</title>
        <authorList>
            <person name="Cock J.M."/>
            <person name="Sterck L."/>
            <person name="Rouze P."/>
            <person name="Scornet D."/>
            <person name="Allen A.E."/>
            <person name="Amoutzias G."/>
            <person name="Anthouard V."/>
            <person name="Artiguenave F."/>
            <person name="Aury J.M."/>
            <person name="Badger J.H."/>
            <person name="Beszteri B."/>
            <person name="Billiau K."/>
            <person name="Bonnet E."/>
            <person name="Bothwell J.H."/>
            <person name="Bowler C."/>
            <person name="Boyen C."/>
            <person name="Brownlee C."/>
            <person name="Carrano C.J."/>
            <person name="Charrier B."/>
            <person name="Cho G.Y."/>
            <person name="Coelho S.M."/>
            <person name="Collen J."/>
            <person name="Corre E."/>
            <person name="Da Silva C."/>
            <person name="Delage L."/>
            <person name="Delaroque N."/>
            <person name="Dittami S.M."/>
            <person name="Doulbeau S."/>
            <person name="Elias M."/>
            <person name="Farnham G."/>
            <person name="Gachon C.M."/>
            <person name="Gschloessl B."/>
            <person name="Heesch S."/>
            <person name="Jabbari K."/>
            <person name="Jubin C."/>
            <person name="Kawai H."/>
            <person name="Kimura K."/>
            <person name="Kloareg B."/>
            <person name="Kupper F.C."/>
            <person name="Lang D."/>
            <person name="Le Bail A."/>
            <person name="Leblanc C."/>
            <person name="Lerouge P."/>
            <person name="Lohr M."/>
            <person name="Lopez P.J."/>
            <person name="Martens C."/>
            <person name="Maumus F."/>
            <person name="Michel G."/>
            <person name="Miranda-Saavedra D."/>
            <person name="Morales J."/>
            <person name="Moreau H."/>
            <person name="Motomura T."/>
            <person name="Nagasato C."/>
            <person name="Napoli C.A."/>
            <person name="Nelson D.R."/>
            <person name="Nyvall-Collen P."/>
            <person name="Peters A.F."/>
            <person name="Pommier C."/>
            <person name="Potin P."/>
            <person name="Poulain J."/>
            <person name="Quesneville H."/>
            <person name="Read B."/>
            <person name="Rensing S.A."/>
            <person name="Ritter A."/>
            <person name="Rousvoal S."/>
            <person name="Samanta M."/>
            <person name="Samson G."/>
            <person name="Schroeder D.C."/>
            <person name="Segurens B."/>
            <person name="Strittmatter M."/>
            <person name="Tonon T."/>
            <person name="Tregear J.W."/>
            <person name="Valentin K."/>
            <person name="von Dassow P."/>
            <person name="Yamagishi T."/>
            <person name="Van de Peer Y."/>
            <person name="Wincker P."/>
        </authorList>
    </citation>
    <scope>NUCLEOTIDE SEQUENCE [LARGE SCALE GENOMIC DNA]</scope>
    <source>
        <strain evidence="9">Ec32 / CCAP1310/4</strain>
    </source>
</reference>
<comment type="cofactor">
    <cofactor evidence="1 6">
        <name>a divalent metal cation</name>
        <dbReference type="ChEBI" id="CHEBI:60240"/>
    </cofactor>
</comment>
<dbReference type="NCBIfam" id="TIGR00111">
    <property type="entry name" value="pelota"/>
    <property type="match status" value="1"/>
</dbReference>
<dbReference type="GO" id="GO:0070966">
    <property type="term" value="P:nuclear-transcribed mRNA catabolic process, no-go decay"/>
    <property type="evidence" value="ECO:0007669"/>
    <property type="project" value="InterPro"/>
</dbReference>
<evidence type="ECO:0000259" key="7">
    <source>
        <dbReference type="SMART" id="SM01194"/>
    </source>
</evidence>
<sequence>MKVLRRQISSKDGDGFVQMKTEEAEDMWHAYNLIADGDRVVNESSTGSTTSKRVRLSLTIAVERVDFDSDSCLLRLSGRNSEENPHVKIGAYHTLDLELNQVFSIEKDVWDLIHLERIETSSDPTKKAEVAAVVMTGGLAHVCLVTSHMTVTRARIEMNIPRKRAGSSDHQKAISRFYEAVYQAIVRHVNFQQIKCLLLGSPGFVKDDFFEFLNLEAVRREERVLIENKSKFVLVHASSGHKHAVEEILSQPAVQTRLADTKASEEIRALATFFDMLKKDPDRAYYGYNHVSRANEELAVDSLLVTDGLFRSSDLQTRKKYVGLVEAAKDRGAKVFVFSSMHVTGEQLGQLTGIAAVLRFPLPEIAEDDDESSDEDSVIGEGRDMDAGEVKSLAQGVAAIDMGL</sequence>
<dbReference type="OMA" id="DDLWHLK"/>
<dbReference type="InterPro" id="IPR005142">
    <property type="entry name" value="eRF1_3"/>
</dbReference>
<keyword evidence="4 6" id="KW-0963">Cytoplasm</keyword>
<dbReference type="eggNOG" id="KOG2869">
    <property type="taxonomic scope" value="Eukaryota"/>
</dbReference>
<dbReference type="InterPro" id="IPR005140">
    <property type="entry name" value="eRF1_Pelota-like_N"/>
</dbReference>
<dbReference type="AlphaFoldDB" id="D7G6W7"/>
<dbReference type="PANTHER" id="PTHR10853">
    <property type="entry name" value="PELOTA"/>
    <property type="match status" value="1"/>
</dbReference>
<dbReference type="FunFam" id="2.30.30.870:FF:000001">
    <property type="entry name" value="Protein pelota homolog"/>
    <property type="match status" value="1"/>
</dbReference>
<dbReference type="InterPro" id="IPR042226">
    <property type="entry name" value="eFR1_2_sf"/>
</dbReference>
<comment type="function">
    <text evidence="6">Component of the Pelota-HBS1L complex, a complex that recognizes stalled ribosomes and triggers the No-Go Decay (NGD) pathway. In the Pelota-HBS1L complex, pelo recognizes ribosomes stalled at the 3' end of an mRNA and engages stalled ribosomes by destabilizing mRNA in the mRNA channel.</text>
</comment>
<dbReference type="GO" id="GO:0071025">
    <property type="term" value="P:RNA surveillance"/>
    <property type="evidence" value="ECO:0007669"/>
    <property type="project" value="InterPro"/>
</dbReference>
<dbReference type="FunFam" id="3.30.420.60:FF:000002">
    <property type="entry name" value="Protein pelota homolog"/>
    <property type="match status" value="1"/>
</dbReference>
<dbReference type="InParanoid" id="D7G6W7"/>
<dbReference type="GO" id="GO:0070651">
    <property type="term" value="P:nonfunctional rRNA decay"/>
    <property type="evidence" value="ECO:0007669"/>
    <property type="project" value="TreeGrafter"/>
</dbReference>
<dbReference type="GO" id="GO:0046872">
    <property type="term" value="F:metal ion binding"/>
    <property type="evidence" value="ECO:0007669"/>
    <property type="project" value="UniProtKB-KW"/>
</dbReference>
<dbReference type="GO" id="GO:0070481">
    <property type="term" value="P:nuclear-transcribed mRNA catabolic process, non-stop decay"/>
    <property type="evidence" value="ECO:0007669"/>
    <property type="project" value="InterPro"/>
</dbReference>
<dbReference type="SMART" id="SM01194">
    <property type="entry name" value="eRF1_1"/>
    <property type="match status" value="1"/>
</dbReference>
<evidence type="ECO:0000256" key="6">
    <source>
        <dbReference type="RuleBase" id="RU362019"/>
    </source>
</evidence>
<dbReference type="Pfam" id="PF26356">
    <property type="entry name" value="Pelota_N"/>
    <property type="match status" value="1"/>
</dbReference>
<keyword evidence="9" id="KW-1185">Reference proteome</keyword>
<evidence type="ECO:0000313" key="9">
    <source>
        <dbReference type="Proteomes" id="UP000002630"/>
    </source>
</evidence>
<dbReference type="Pfam" id="PF03465">
    <property type="entry name" value="eRF1_3"/>
    <property type="match status" value="1"/>
</dbReference>
<dbReference type="InterPro" id="IPR058547">
    <property type="entry name" value="Pelota_N"/>
</dbReference>
<dbReference type="OrthoDB" id="10249111at2759"/>
<dbReference type="InterPro" id="IPR029064">
    <property type="entry name" value="Ribosomal_eL30-like_sf"/>
</dbReference>
<dbReference type="GO" id="GO:0032790">
    <property type="term" value="P:ribosome disassembly"/>
    <property type="evidence" value="ECO:0007669"/>
    <property type="project" value="TreeGrafter"/>
</dbReference>
<keyword evidence="5 6" id="KW-0479">Metal-binding</keyword>
<evidence type="ECO:0000256" key="5">
    <source>
        <dbReference type="ARBA" id="ARBA00022723"/>
    </source>
</evidence>
<dbReference type="InterPro" id="IPR005141">
    <property type="entry name" value="eRF1_2"/>
</dbReference>
<feature type="domain" description="eRF1/Pelota-like N-terminal" evidence="7">
    <location>
        <begin position="1"/>
        <end position="123"/>
    </location>
</feature>
<dbReference type="SUPFAM" id="SSF53137">
    <property type="entry name" value="Translational machinery components"/>
    <property type="match status" value="1"/>
</dbReference>
<organism evidence="8 9">
    <name type="scientific">Ectocarpus siliculosus</name>
    <name type="common">Brown alga</name>
    <name type="synonym">Conferva siliculosa</name>
    <dbReference type="NCBI Taxonomy" id="2880"/>
    <lineage>
        <taxon>Eukaryota</taxon>
        <taxon>Sar</taxon>
        <taxon>Stramenopiles</taxon>
        <taxon>Ochrophyta</taxon>
        <taxon>PX clade</taxon>
        <taxon>Phaeophyceae</taxon>
        <taxon>Ectocarpales</taxon>
        <taxon>Ectocarpaceae</taxon>
        <taxon>Ectocarpus</taxon>
    </lineage>
</organism>
<evidence type="ECO:0000256" key="2">
    <source>
        <dbReference type="ARBA" id="ARBA00004496"/>
    </source>
</evidence>